<keyword evidence="1" id="KW-0732">Signal</keyword>
<proteinExistence type="predicted"/>
<sequence>MKRLIKVASVVALMMLLSGCIISPRHDNGWHRGGGGGYHGGYYGGYHGGYHGGHHRH</sequence>
<keyword evidence="3" id="KW-1185">Reference proteome</keyword>
<reference evidence="3" key="1">
    <citation type="submission" date="2016-10" db="EMBL/GenBank/DDBJ databases">
        <authorList>
            <person name="Varghese N."/>
            <person name="Submissions S."/>
        </authorList>
    </citation>
    <scope>NUCLEOTIDE SEQUENCE [LARGE SCALE GENOMIC DNA]</scope>
    <source>
        <strain evidence="3">OV426</strain>
    </source>
</reference>
<evidence type="ECO:0008006" key="4">
    <source>
        <dbReference type="Google" id="ProtNLM"/>
    </source>
</evidence>
<accession>A0A1I4WN24</accession>
<dbReference type="AlphaFoldDB" id="A0A1I4WN24"/>
<dbReference type="Proteomes" id="UP000198968">
    <property type="component" value="Unassembled WGS sequence"/>
</dbReference>
<feature type="chain" id="PRO_5011727989" description="Lipoprotein" evidence="1">
    <location>
        <begin position="24"/>
        <end position="57"/>
    </location>
</feature>
<name>A0A1I4WN24_9GAMM</name>
<gene>
    <name evidence="2" type="ORF">SAMN05428971_0242</name>
</gene>
<evidence type="ECO:0000313" key="3">
    <source>
        <dbReference type="Proteomes" id="UP000198968"/>
    </source>
</evidence>
<protein>
    <recommendedName>
        <fullName evidence="4">Lipoprotein</fullName>
    </recommendedName>
</protein>
<feature type="signal peptide" evidence="1">
    <location>
        <begin position="1"/>
        <end position="23"/>
    </location>
</feature>
<organism evidence="2 3">
    <name type="scientific">Candidatus Pantoea varia</name>
    <dbReference type="NCBI Taxonomy" id="1881036"/>
    <lineage>
        <taxon>Bacteria</taxon>
        <taxon>Pseudomonadati</taxon>
        <taxon>Pseudomonadota</taxon>
        <taxon>Gammaproteobacteria</taxon>
        <taxon>Enterobacterales</taxon>
        <taxon>Erwiniaceae</taxon>
        <taxon>Pantoea</taxon>
    </lineage>
</organism>
<evidence type="ECO:0000313" key="2">
    <source>
        <dbReference type="EMBL" id="SFN14573.1"/>
    </source>
</evidence>
<evidence type="ECO:0000256" key="1">
    <source>
        <dbReference type="SAM" id="SignalP"/>
    </source>
</evidence>
<dbReference type="PROSITE" id="PS51257">
    <property type="entry name" value="PROKAR_LIPOPROTEIN"/>
    <property type="match status" value="1"/>
</dbReference>
<dbReference type="EMBL" id="FOVG01000001">
    <property type="protein sequence ID" value="SFN14573.1"/>
    <property type="molecule type" value="Genomic_DNA"/>
</dbReference>